<evidence type="ECO:0000256" key="1">
    <source>
        <dbReference type="SAM" id="Coils"/>
    </source>
</evidence>
<keyword evidence="4" id="KW-1185">Reference proteome</keyword>
<feature type="region of interest" description="Disordered" evidence="2">
    <location>
        <begin position="313"/>
        <end position="340"/>
    </location>
</feature>
<protein>
    <submittedName>
        <fullName evidence="3">Uncharacterized protein</fullName>
    </submittedName>
</protein>
<feature type="region of interest" description="Disordered" evidence="2">
    <location>
        <begin position="566"/>
        <end position="586"/>
    </location>
</feature>
<comment type="caution">
    <text evidence="3">The sequence shown here is derived from an EMBL/GenBank/DDBJ whole genome shotgun (WGS) entry which is preliminary data.</text>
</comment>
<reference evidence="3 4" key="1">
    <citation type="journal article" date="2018" name="Cell">
        <title>The Chara Genome: Secondary Complexity and Implications for Plant Terrestrialization.</title>
        <authorList>
            <person name="Nishiyama T."/>
            <person name="Sakayama H."/>
            <person name="Vries J.D."/>
            <person name="Buschmann H."/>
            <person name="Saint-Marcoux D."/>
            <person name="Ullrich K.K."/>
            <person name="Haas F.B."/>
            <person name="Vanderstraeten L."/>
            <person name="Becker D."/>
            <person name="Lang D."/>
            <person name="Vosolsobe S."/>
            <person name="Rombauts S."/>
            <person name="Wilhelmsson P.K.I."/>
            <person name="Janitza P."/>
            <person name="Kern R."/>
            <person name="Heyl A."/>
            <person name="Rumpler F."/>
            <person name="Villalobos L.I.A.C."/>
            <person name="Clay J.M."/>
            <person name="Skokan R."/>
            <person name="Toyoda A."/>
            <person name="Suzuki Y."/>
            <person name="Kagoshima H."/>
            <person name="Schijlen E."/>
            <person name="Tajeshwar N."/>
            <person name="Catarino B."/>
            <person name="Hetherington A.J."/>
            <person name="Saltykova A."/>
            <person name="Bonnot C."/>
            <person name="Breuninger H."/>
            <person name="Symeonidi A."/>
            <person name="Radhakrishnan G.V."/>
            <person name="Van Nieuwerburgh F."/>
            <person name="Deforce D."/>
            <person name="Chang C."/>
            <person name="Karol K.G."/>
            <person name="Hedrich R."/>
            <person name="Ulvskov P."/>
            <person name="Glockner G."/>
            <person name="Delwiche C.F."/>
            <person name="Petrasek J."/>
            <person name="Van de Peer Y."/>
            <person name="Friml J."/>
            <person name="Beilby M."/>
            <person name="Dolan L."/>
            <person name="Kohara Y."/>
            <person name="Sugano S."/>
            <person name="Fujiyama A."/>
            <person name="Delaux P.-M."/>
            <person name="Quint M."/>
            <person name="TheiBen G."/>
            <person name="Hagemann M."/>
            <person name="Harholt J."/>
            <person name="Dunand C."/>
            <person name="Zachgo S."/>
            <person name="Langdale J."/>
            <person name="Maumus F."/>
            <person name="Straeten D.V.D."/>
            <person name="Gould S.B."/>
            <person name="Rensing S.A."/>
        </authorList>
    </citation>
    <scope>NUCLEOTIDE SEQUENCE [LARGE SCALE GENOMIC DNA]</scope>
    <source>
        <strain evidence="3 4">S276</strain>
    </source>
</reference>
<feature type="region of interest" description="Disordered" evidence="2">
    <location>
        <begin position="139"/>
        <end position="175"/>
    </location>
</feature>
<feature type="compositionally biased region" description="Low complexity" evidence="2">
    <location>
        <begin position="224"/>
        <end position="237"/>
    </location>
</feature>
<dbReference type="Gramene" id="GBG78882">
    <property type="protein sequence ID" value="GBG78882"/>
    <property type="gene ID" value="CBR_g28597"/>
</dbReference>
<gene>
    <name evidence="3" type="ORF">CBR_g28597</name>
</gene>
<organism evidence="3 4">
    <name type="scientific">Chara braunii</name>
    <name type="common">Braun's stonewort</name>
    <dbReference type="NCBI Taxonomy" id="69332"/>
    <lineage>
        <taxon>Eukaryota</taxon>
        <taxon>Viridiplantae</taxon>
        <taxon>Streptophyta</taxon>
        <taxon>Charophyceae</taxon>
        <taxon>Charales</taxon>
        <taxon>Characeae</taxon>
        <taxon>Chara</taxon>
    </lineage>
</organism>
<evidence type="ECO:0000313" key="3">
    <source>
        <dbReference type="EMBL" id="GBG78882.1"/>
    </source>
</evidence>
<dbReference type="Proteomes" id="UP000265515">
    <property type="component" value="Unassembled WGS sequence"/>
</dbReference>
<keyword evidence="1" id="KW-0175">Coiled coil</keyword>
<accession>A0A388L9H3</accession>
<feature type="coiled-coil region" evidence="1">
    <location>
        <begin position="399"/>
        <end position="461"/>
    </location>
</feature>
<proteinExistence type="predicted"/>
<evidence type="ECO:0000256" key="2">
    <source>
        <dbReference type="SAM" id="MobiDB-lite"/>
    </source>
</evidence>
<dbReference type="EMBL" id="BFEA01000306">
    <property type="protein sequence ID" value="GBG78882.1"/>
    <property type="molecule type" value="Genomic_DNA"/>
</dbReference>
<dbReference type="AlphaFoldDB" id="A0A388L9H3"/>
<sequence>MATIHGVQVSDLHKKVTWEDMAKEWWKRFIVDDAPALAMNRIFAMAQGSTPTRDWLTDWQKIVATPDLDLPFPHLRRGCCPTAKQQQVPQQWEGEIRIAGRKWTASTSSMGQVRLDRGGVQSSRPLRQLLLVQQHQAQDLPVPGSGQGGCATPPQLGKLSSAEGEATPPSTPPDSAALLAASCTSGEDANVASSRYSYEDYAVYLVPPLDQPLHVQQSTACTVSSPSATDSAPSPQSIAGDSASWSRLDELDPLTFTDFQWMPVPSTGRLLKLHCNVLMAQLRDYLHTSVPTPLMDAGVEVVDLHTYSAKIDREFKTQRSASKTRQQQRPPMKNDFNDPRRYSAESELCSQWQRTGGPRLRMGSWKRAETRSLYSSPISRTSWPHVAQQEDIHNFDDAVQTHNQVFDQLTIRLQQLEQTVAAPVASSSNTSDRLEALEIDVGSLKDDVQLQQTAMQQLEQEICTAATHSSSEPRETTPRFDDQEIFRSSTKTDQIPWFRKFELKLRLHHVGEHKHHTYLYSRSGGACQAWLDNLLSKYGVVAADLHTKISWDDLKAARHKRFQVRAAEDQGNGQADGLRTRHAAEC</sequence>
<name>A0A388L9H3_CHABU</name>
<feature type="compositionally biased region" description="Polar residues" evidence="2">
    <location>
        <begin position="318"/>
        <end position="329"/>
    </location>
</feature>
<feature type="region of interest" description="Disordered" evidence="2">
    <location>
        <begin position="217"/>
        <end position="244"/>
    </location>
</feature>
<evidence type="ECO:0000313" key="4">
    <source>
        <dbReference type="Proteomes" id="UP000265515"/>
    </source>
</evidence>